<evidence type="ECO:0000313" key="1">
    <source>
        <dbReference type="EMBL" id="QEG17978.1"/>
    </source>
</evidence>
<accession>A0ABX5YQV9</accession>
<organism evidence="1 2">
    <name type="scientific">Gimesia maris</name>
    <dbReference type="NCBI Taxonomy" id="122"/>
    <lineage>
        <taxon>Bacteria</taxon>
        <taxon>Pseudomonadati</taxon>
        <taxon>Planctomycetota</taxon>
        <taxon>Planctomycetia</taxon>
        <taxon>Planctomycetales</taxon>
        <taxon>Planctomycetaceae</taxon>
        <taxon>Gimesia</taxon>
    </lineage>
</organism>
<protein>
    <recommendedName>
        <fullName evidence="3">HMA domain-containing protein</fullName>
    </recommendedName>
</protein>
<sequence length="56" mass="6613">MLRKLFWLSHIFVKVFLRMFRDTEIIAEPKLILLRIANLNCCATCEFTVERVISLG</sequence>
<proteinExistence type="predicted"/>
<reference evidence="1 2" key="1">
    <citation type="submission" date="2019-08" db="EMBL/GenBank/DDBJ databases">
        <title>Deep-cultivation of Planctomycetes and their phenomic and genomic characterization uncovers novel biology.</title>
        <authorList>
            <person name="Wiegand S."/>
            <person name="Jogler M."/>
            <person name="Boedeker C."/>
            <person name="Pinto D."/>
            <person name="Vollmers J."/>
            <person name="Rivas-Marin E."/>
            <person name="Kohn T."/>
            <person name="Peeters S.H."/>
            <person name="Heuer A."/>
            <person name="Rast P."/>
            <person name="Oberbeckmann S."/>
            <person name="Bunk B."/>
            <person name="Jeske O."/>
            <person name="Meyerdierks A."/>
            <person name="Storesund J.E."/>
            <person name="Kallscheuer N."/>
            <person name="Luecker S."/>
            <person name="Lage O.M."/>
            <person name="Pohl T."/>
            <person name="Merkel B.J."/>
            <person name="Hornburger P."/>
            <person name="Mueller R.-W."/>
            <person name="Bruemmer F."/>
            <person name="Labrenz M."/>
            <person name="Spormann A.M."/>
            <person name="Op den Camp H."/>
            <person name="Overmann J."/>
            <person name="Amann R."/>
            <person name="Jetten M.S.M."/>
            <person name="Mascher T."/>
            <person name="Medema M.H."/>
            <person name="Devos D.P."/>
            <person name="Kaster A.-K."/>
            <person name="Ovreas L."/>
            <person name="Rohde M."/>
            <person name="Galperin M.Y."/>
            <person name="Jogler C."/>
        </authorList>
    </citation>
    <scope>NUCLEOTIDE SEQUENCE [LARGE SCALE GENOMIC DNA]</scope>
    <source>
        <strain evidence="1 2">DSM 8797</strain>
    </source>
</reference>
<evidence type="ECO:0008006" key="3">
    <source>
        <dbReference type="Google" id="ProtNLM"/>
    </source>
</evidence>
<name>A0ABX5YQV9_9PLAN</name>
<gene>
    <name evidence="1" type="ORF">GmarT_38630</name>
</gene>
<dbReference type="EMBL" id="CP042910">
    <property type="protein sequence ID" value="QEG17978.1"/>
    <property type="molecule type" value="Genomic_DNA"/>
</dbReference>
<evidence type="ECO:0000313" key="2">
    <source>
        <dbReference type="Proteomes" id="UP000322887"/>
    </source>
</evidence>
<keyword evidence="2" id="KW-1185">Reference proteome</keyword>
<dbReference type="Proteomes" id="UP000322887">
    <property type="component" value="Chromosome"/>
</dbReference>